<keyword evidence="10" id="KW-0206">Cytoskeleton</keyword>
<dbReference type="GO" id="GO:0005874">
    <property type="term" value="C:microtubule"/>
    <property type="evidence" value="ECO:0007669"/>
    <property type="project" value="UniProtKB-KW"/>
</dbReference>
<dbReference type="CDD" id="cd00051">
    <property type="entry name" value="EFh"/>
    <property type="match status" value="1"/>
</dbReference>
<dbReference type="FunFam" id="1.10.238.10:FF:000209">
    <property type="entry name" value="Ninein like"/>
    <property type="match status" value="1"/>
</dbReference>
<feature type="region of interest" description="Disordered" evidence="13">
    <location>
        <begin position="912"/>
        <end position="1024"/>
    </location>
</feature>
<evidence type="ECO:0000256" key="8">
    <source>
        <dbReference type="ARBA" id="ARBA00022843"/>
    </source>
</evidence>
<dbReference type="GO" id="GO:0005509">
    <property type="term" value="F:calcium ion binding"/>
    <property type="evidence" value="ECO:0007669"/>
    <property type="project" value="InterPro"/>
</dbReference>
<feature type="coiled-coil region" evidence="12">
    <location>
        <begin position="1239"/>
        <end position="1266"/>
    </location>
</feature>
<evidence type="ECO:0000256" key="2">
    <source>
        <dbReference type="ARBA" id="ARBA00022490"/>
    </source>
</evidence>
<dbReference type="InterPro" id="IPR002048">
    <property type="entry name" value="EF_hand_dom"/>
</dbReference>
<dbReference type="SMART" id="SM00054">
    <property type="entry name" value="EFh"/>
    <property type="match status" value="3"/>
</dbReference>
<keyword evidence="7" id="KW-0106">Calcium</keyword>
<keyword evidence="6" id="KW-0677">Repeat</keyword>
<feature type="compositionally biased region" description="Polar residues" evidence="13">
    <location>
        <begin position="912"/>
        <end position="939"/>
    </location>
</feature>
<protein>
    <recommendedName>
        <fullName evidence="11">Ninein-like protein</fullName>
    </recommendedName>
</protein>
<reference evidence="16" key="1">
    <citation type="submission" date="2025-08" db="UniProtKB">
        <authorList>
            <consortium name="RefSeq"/>
        </authorList>
    </citation>
    <scope>IDENTIFICATION</scope>
</reference>
<dbReference type="GO" id="GO:0034454">
    <property type="term" value="P:microtubule anchoring at centrosome"/>
    <property type="evidence" value="ECO:0007669"/>
    <property type="project" value="TreeGrafter"/>
</dbReference>
<evidence type="ECO:0000313" key="16">
    <source>
        <dbReference type="RefSeq" id="XP_029329822.1"/>
    </source>
</evidence>
<dbReference type="InterPro" id="IPR011992">
    <property type="entry name" value="EF-hand-dom_pair"/>
</dbReference>
<organism evidence="15 16">
    <name type="scientific">Mus caroli</name>
    <name type="common">Ryukyu mouse</name>
    <name type="synonym">Ricefield mouse</name>
    <dbReference type="NCBI Taxonomy" id="10089"/>
    <lineage>
        <taxon>Eukaryota</taxon>
        <taxon>Metazoa</taxon>
        <taxon>Chordata</taxon>
        <taxon>Craniata</taxon>
        <taxon>Vertebrata</taxon>
        <taxon>Euteleostomi</taxon>
        <taxon>Mammalia</taxon>
        <taxon>Eutheria</taxon>
        <taxon>Euarchontoglires</taxon>
        <taxon>Glires</taxon>
        <taxon>Rodentia</taxon>
        <taxon>Myomorpha</taxon>
        <taxon>Muroidea</taxon>
        <taxon>Muridae</taxon>
        <taxon>Murinae</taxon>
        <taxon>Mus</taxon>
        <taxon>Mus</taxon>
    </lineage>
</organism>
<feature type="region of interest" description="Disordered" evidence="13">
    <location>
        <begin position="124"/>
        <end position="145"/>
    </location>
</feature>
<dbReference type="PROSITE" id="PS00018">
    <property type="entry name" value="EF_HAND_1"/>
    <property type="match status" value="1"/>
</dbReference>
<dbReference type="InterPro" id="IPR018247">
    <property type="entry name" value="EF_Hand_1_Ca_BS"/>
</dbReference>
<evidence type="ECO:0000256" key="11">
    <source>
        <dbReference type="ARBA" id="ARBA00071185"/>
    </source>
</evidence>
<evidence type="ECO:0000256" key="1">
    <source>
        <dbReference type="ARBA" id="ARBA00004300"/>
    </source>
</evidence>
<sequence length="1437" mass="162592">MKSLHLPGTGHLTVPHMGESPSVFLLRPSCFKAGYAGLRSTMACYGMDNEDENHYVSRLRDVYSSCDTTGTGFLDQEELTQLCTKLGLEEQLPALLHILLGDDHLARVNFEEFKEGFVAVLSSGSGVEPSDEEGSSSESATSCAVPPKYMSGSKWYGRRSLPELGDSATEIKYGSEQQTKGIVKPPLRRSASLESVESLKSDEDAESAKEPQNELFEAQGQLRSWGCEVFGTLRKSCSPSFSTPENLVQGIWHELGIGSSGHLNEQELAVVCRSIGLHSLEKQELEELFSKLDQDGDGRVSLAEFQLGLFGHEPPSLPASSSLIKPNRLWSHYQEESGCHTTTTSSLVSVCSGLRLFSSVDDGSGFAFPEQVISAWAQEGIQNGREILQSLDFSVDEKVNLLELTWALDNELLTVDGVIQQAALACYRQELSYHQGQVDQLVQERDKARQDLEKAEKRNLDFVREMDDCHSALEQLTEKKIKHLEQEYRGRLSLLRSEVEMERELFWEQARRQRAVLEQDVGRLQAEETSLREKLTLALKENSRLQKEIIEVVEKLSDSEKLVLRLQSDLQFVLKDKLEPQSMELLAQEEQFTAILNDYELKCRDLQDRNDELQAELEGLRLRLPRSRQSPSGTPGTHRRRIPGRGPADNLFVGESTPVSLETEIMVEQMKEHYQELRMQLETKVNYYEKEIEVMKRNFEKDKKEMEQAFQLEVSILEGQKADLEALYAKSQEVILGLKEQLQDAARSPEPAPAGLAHCCAQALCTLAQRLEVEMHLRHQDQLLQIRREAEEELNQKLSWLEAQHAACCESLSLQHQCEKDQLLQTHLQRVKDLAAQLDREKGWREEREQEVLAHCRRQQLKLQAVMSEEQARICRSFTLEKEKLEQAYREQVEGLVQEADVLRALLKNGTTVVSDQQERTPSSMSLGPDSRQQPTARQAVSPDGRTGAPAEWPGPGKAEGRDFPGQLCSIDAMPSPTPTLLSRRSSENLGVRDNHQRPLNAEEGAIPKEPEPSARTLTGQGQKLPLPVYPQMLEPSLGTTALDRKAASVGVPGQASEGPVGDGEGVQEAWLQLRGEAARMRPSLPCSELPNPQETTVMSESEMKDVKTKLLQLEDVVRALEKADSRESYRAELQRLSEENLVLKSDLGKTQLELETSESRNEVQRQEIEVLKRDKEQACFDLEELSTQTQKYKDEMSQLNYRVLQLEGEPSGLHTQKEENHSAIQVLMRKLEEAGCREEQQGDQIQNLKMELERVNEECQYLRLSQAELTESLEESRGQLYSVQLRLEAAQSQHGRIVQHLQEQMSQLVPGARVAELQHLLNVKEEEAGRLSSQQEEYRQQLKAREDQVEDAEARLRNVEWLLQEKVEELRKQFEKNTRSDLLLKELYVENAHLMKAVQLTEEKQRGAEKKNCVLEEKVRALNKLISKMAPASLSV</sequence>
<feature type="coiled-coil region" evidence="12">
    <location>
        <begin position="671"/>
        <end position="709"/>
    </location>
</feature>
<evidence type="ECO:0000256" key="10">
    <source>
        <dbReference type="ARBA" id="ARBA00023212"/>
    </source>
</evidence>
<evidence type="ECO:0000256" key="7">
    <source>
        <dbReference type="ARBA" id="ARBA00022837"/>
    </source>
</evidence>
<keyword evidence="15" id="KW-1185">Reference proteome</keyword>
<keyword evidence="3" id="KW-0597">Phosphoprotein</keyword>
<feature type="region of interest" description="Disordered" evidence="13">
    <location>
        <begin position="623"/>
        <end position="649"/>
    </location>
</feature>
<feature type="coiled-coil region" evidence="12">
    <location>
        <begin position="1104"/>
        <end position="1203"/>
    </location>
</feature>
<proteinExistence type="predicted"/>
<dbReference type="RefSeq" id="XP_029329822.1">
    <property type="nucleotide sequence ID" value="XM_029473962.1"/>
</dbReference>
<evidence type="ECO:0000256" key="4">
    <source>
        <dbReference type="ARBA" id="ARBA00022701"/>
    </source>
</evidence>
<evidence type="ECO:0000256" key="3">
    <source>
        <dbReference type="ARBA" id="ARBA00022553"/>
    </source>
</evidence>
<evidence type="ECO:0000259" key="14">
    <source>
        <dbReference type="PROSITE" id="PS50222"/>
    </source>
</evidence>
<dbReference type="Gene3D" id="1.10.238.10">
    <property type="entry name" value="EF-hand"/>
    <property type="match status" value="2"/>
</dbReference>
<keyword evidence="5" id="KW-0479">Metal-binding</keyword>
<accession>A0A6P7QNH2</accession>
<dbReference type="FunFam" id="1.10.238.10:FF:000094">
    <property type="entry name" value="ninein isoform X7"/>
    <property type="match status" value="1"/>
</dbReference>
<evidence type="ECO:0000256" key="9">
    <source>
        <dbReference type="ARBA" id="ARBA00023054"/>
    </source>
</evidence>
<dbReference type="CTD" id="22981"/>
<evidence type="ECO:0000256" key="5">
    <source>
        <dbReference type="ARBA" id="ARBA00022723"/>
    </source>
</evidence>
<dbReference type="Pfam" id="PF13499">
    <property type="entry name" value="EF-hand_7"/>
    <property type="match status" value="1"/>
</dbReference>
<evidence type="ECO:0000256" key="6">
    <source>
        <dbReference type="ARBA" id="ARBA00022737"/>
    </source>
</evidence>
<feature type="compositionally biased region" description="Polar residues" evidence="13">
    <location>
        <begin position="1091"/>
        <end position="1100"/>
    </location>
</feature>
<keyword evidence="2" id="KW-0963">Cytoplasm</keyword>
<keyword evidence="9 12" id="KW-0175">Coiled coil</keyword>
<feature type="domain" description="EF-hand" evidence="14">
    <location>
        <begin position="54"/>
        <end position="89"/>
    </location>
</feature>
<feature type="coiled-coil region" evidence="12">
    <location>
        <begin position="1315"/>
        <end position="1370"/>
    </location>
</feature>
<feature type="domain" description="EF-hand" evidence="14">
    <location>
        <begin position="280"/>
        <end position="315"/>
    </location>
</feature>
<keyword evidence="8" id="KW-0832">Ubl conjugation</keyword>
<feature type="region of interest" description="Disordered" evidence="13">
    <location>
        <begin position="1083"/>
        <end position="1104"/>
    </location>
</feature>
<evidence type="ECO:0000256" key="13">
    <source>
        <dbReference type="SAM" id="MobiDB-lite"/>
    </source>
</evidence>
<dbReference type="GeneID" id="110289851"/>
<evidence type="ECO:0000256" key="12">
    <source>
        <dbReference type="SAM" id="Coils"/>
    </source>
</evidence>
<dbReference type="GO" id="GO:0005813">
    <property type="term" value="C:centrosome"/>
    <property type="evidence" value="ECO:0007669"/>
    <property type="project" value="UniProtKB-SubCell"/>
</dbReference>
<dbReference type="PROSITE" id="PS50222">
    <property type="entry name" value="EF_HAND_2"/>
    <property type="match status" value="2"/>
</dbReference>
<dbReference type="Proteomes" id="UP000515126">
    <property type="component" value="Chromosome 2"/>
</dbReference>
<dbReference type="PANTHER" id="PTHR18905">
    <property type="entry name" value="NINEIN"/>
    <property type="match status" value="1"/>
</dbReference>
<gene>
    <name evidence="16" type="primary">Ninl</name>
</gene>
<comment type="subcellular location">
    <subcellularLocation>
        <location evidence="1">Cytoplasm</location>
        <location evidence="1">Cytoskeleton</location>
        <location evidence="1">Microtubule organizing center</location>
        <location evidence="1">Centrosome</location>
    </subcellularLocation>
</comment>
<dbReference type="SUPFAM" id="SSF47473">
    <property type="entry name" value="EF-hand"/>
    <property type="match status" value="1"/>
</dbReference>
<feature type="coiled-coil region" evidence="12">
    <location>
        <begin position="507"/>
        <end position="534"/>
    </location>
</feature>
<dbReference type="PANTHER" id="PTHR18905:SF12">
    <property type="entry name" value="NINEIN-LIKE PROTEIN"/>
    <property type="match status" value="1"/>
</dbReference>
<feature type="coiled-coil region" evidence="12">
    <location>
        <begin position="438"/>
        <end position="465"/>
    </location>
</feature>
<evidence type="ECO:0000313" key="15">
    <source>
        <dbReference type="Proteomes" id="UP000515126"/>
    </source>
</evidence>
<feature type="compositionally biased region" description="Basic and acidic residues" evidence="13">
    <location>
        <begin position="985"/>
        <end position="997"/>
    </location>
</feature>
<name>A0A6P7QNH2_MUSCR</name>
<keyword evidence="4" id="KW-0493">Microtubule</keyword>